<accession>A0ABD2LB39</accession>
<reference evidence="6 7" key="1">
    <citation type="submission" date="2024-10" db="EMBL/GenBank/DDBJ databases">
        <authorList>
            <person name="Kim D."/>
        </authorList>
    </citation>
    <scope>NUCLEOTIDE SEQUENCE [LARGE SCALE GENOMIC DNA]</scope>
    <source>
        <strain evidence="6">BH-2024</strain>
    </source>
</reference>
<evidence type="ECO:0000256" key="5">
    <source>
        <dbReference type="SAM" id="Phobius"/>
    </source>
</evidence>
<keyword evidence="4 5" id="KW-0472">Membrane</keyword>
<dbReference type="InterPro" id="IPR023271">
    <property type="entry name" value="Aquaporin-like"/>
</dbReference>
<evidence type="ECO:0000313" key="6">
    <source>
        <dbReference type="EMBL" id="KAL3111654.1"/>
    </source>
</evidence>
<dbReference type="SUPFAM" id="SSF81338">
    <property type="entry name" value="Aquaporin-like"/>
    <property type="match status" value="1"/>
</dbReference>
<evidence type="ECO:0000256" key="2">
    <source>
        <dbReference type="ARBA" id="ARBA00022692"/>
    </source>
</evidence>
<comment type="subcellular location">
    <subcellularLocation>
        <location evidence="1">Membrane</location>
        <topology evidence="1">Multi-pass membrane protein</topology>
    </subcellularLocation>
</comment>
<organism evidence="6 7">
    <name type="scientific">Heterodera trifolii</name>
    <dbReference type="NCBI Taxonomy" id="157864"/>
    <lineage>
        <taxon>Eukaryota</taxon>
        <taxon>Metazoa</taxon>
        <taxon>Ecdysozoa</taxon>
        <taxon>Nematoda</taxon>
        <taxon>Chromadorea</taxon>
        <taxon>Rhabditida</taxon>
        <taxon>Tylenchina</taxon>
        <taxon>Tylenchomorpha</taxon>
        <taxon>Tylenchoidea</taxon>
        <taxon>Heteroderidae</taxon>
        <taxon>Heteroderinae</taxon>
        <taxon>Heterodera</taxon>
    </lineage>
</organism>
<sequence length="87" mass="9660">MNKIASASPLGWRCVPVSVEEKEGQQRMAYSMANPFNPSGRHINPAVSLMFLSFKQLAPLRFVLYSLVQLAGAFLVPPLPIWSIGMR</sequence>
<dbReference type="Proteomes" id="UP001620626">
    <property type="component" value="Unassembled WGS sequence"/>
</dbReference>
<dbReference type="GO" id="GO:0016020">
    <property type="term" value="C:membrane"/>
    <property type="evidence" value="ECO:0007669"/>
    <property type="project" value="UniProtKB-SubCell"/>
</dbReference>
<keyword evidence="2 5" id="KW-0812">Transmembrane</keyword>
<protein>
    <submittedName>
        <fullName evidence="6">Uncharacterized protein</fullName>
    </submittedName>
</protein>
<dbReference type="AlphaFoldDB" id="A0ABD2LB39"/>
<feature type="transmembrane region" description="Helical" evidence="5">
    <location>
        <begin position="62"/>
        <end position="82"/>
    </location>
</feature>
<dbReference type="EMBL" id="JBICBT010000497">
    <property type="protein sequence ID" value="KAL3111654.1"/>
    <property type="molecule type" value="Genomic_DNA"/>
</dbReference>
<dbReference type="Pfam" id="PF00230">
    <property type="entry name" value="MIP"/>
    <property type="match status" value="1"/>
</dbReference>
<evidence type="ECO:0000256" key="3">
    <source>
        <dbReference type="ARBA" id="ARBA00022989"/>
    </source>
</evidence>
<keyword evidence="3 5" id="KW-1133">Transmembrane helix</keyword>
<dbReference type="InterPro" id="IPR000425">
    <property type="entry name" value="MIP"/>
</dbReference>
<proteinExistence type="predicted"/>
<comment type="caution">
    <text evidence="6">The sequence shown here is derived from an EMBL/GenBank/DDBJ whole genome shotgun (WGS) entry which is preliminary data.</text>
</comment>
<name>A0ABD2LB39_9BILA</name>
<dbReference type="Gene3D" id="1.20.1080.10">
    <property type="entry name" value="Glycerol uptake facilitator protein"/>
    <property type="match status" value="1"/>
</dbReference>
<gene>
    <name evidence="6" type="ORF">niasHT_013765</name>
</gene>
<keyword evidence="7" id="KW-1185">Reference proteome</keyword>
<evidence type="ECO:0000256" key="1">
    <source>
        <dbReference type="ARBA" id="ARBA00004141"/>
    </source>
</evidence>
<evidence type="ECO:0000256" key="4">
    <source>
        <dbReference type="ARBA" id="ARBA00023136"/>
    </source>
</evidence>
<evidence type="ECO:0000313" key="7">
    <source>
        <dbReference type="Proteomes" id="UP001620626"/>
    </source>
</evidence>